<gene>
    <name evidence="1" type="ORF">BO66DRAFT_432597</name>
</gene>
<protein>
    <submittedName>
        <fullName evidence="1">Uncharacterized protein</fullName>
    </submittedName>
</protein>
<reference evidence="1" key="1">
    <citation type="submission" date="2018-02" db="EMBL/GenBank/DDBJ databases">
        <title>The genomes of Aspergillus section Nigri reveals drivers in fungal speciation.</title>
        <authorList>
            <consortium name="DOE Joint Genome Institute"/>
            <person name="Vesth T.C."/>
            <person name="Nybo J."/>
            <person name="Theobald S."/>
            <person name="Brandl J."/>
            <person name="Frisvad J.C."/>
            <person name="Nielsen K.F."/>
            <person name="Lyhne E.K."/>
            <person name="Kogle M.E."/>
            <person name="Kuo A."/>
            <person name="Riley R."/>
            <person name="Clum A."/>
            <person name="Nolan M."/>
            <person name="Lipzen A."/>
            <person name="Salamov A."/>
            <person name="Henrissat B."/>
            <person name="Wiebenga A."/>
            <person name="De vries R.P."/>
            <person name="Grigoriev I.V."/>
            <person name="Mortensen U.H."/>
            <person name="Andersen M.R."/>
            <person name="Baker S.E."/>
        </authorList>
    </citation>
    <scope>NUCLEOTIDE SEQUENCE</scope>
    <source>
        <strain evidence="1">CBS 121060</strain>
    </source>
</reference>
<accession>A0ACD1GTA8</accession>
<sequence>MSSTWAGEVAVGKDMAVRDSFSTVLPAQQTPQPAYFQSRAVSASPLVLPTACLGKILPNAFVAQPENGVENRVETFERGAWVLGLGYVHQPYKSTTRYWWLRTGFVLACQSYPGSDQGYSFPCRMSAGYRFDAIRAQFRPNATTSQKLLAFSNYLPSLFNVAVLVAASLPATIVLQQDADCYATSAMLIDDVNYSAALHMTDYLTSDNLITKNPTNMFLIKLPTYMTRASCSRASLVSAAIRCVRPNHSRATTKSWSMQLIFSYTTDRVRHKKCDEAPGACNNCTSTGRRCDGYDQHRLPRASKTNTPPQAKFQIVTGLVGGVHRTMNREERRCFSFFHLRTMPAMVGFFDSALWQQLILQLGHEEPAVYHAIVALSAFHQDSERQGMPLSKEDLGNTWHRFALEQSMRSFSLLHTRRASHDPRLREVTLLCCLVFVLLEWLRGQYDKAFGHLRSGVQMLKEVGVKMTDESRVRGPPVERALVAAFAHLDIQSAQFGETSSLVGGNPILEITTSQAHGTPTFRNISDAREALDHILEPVFKFTTSTEALSHEQLAMQYESLHQEQSRRCAAVSEFARTFDHFRATRYYKLSAKEQRGADVIHLHQTAASLHLEICLLESNDPLLDTYTPRFERLLACVGEVTDKFPERPSVCMDMGIIPPLFLVATGCRDYRVRERAIEALRSWPHREGPWDSNLGARIATEIMKIESVAGSAPPSGDTEGFTSEPANNTPAPRGVSVTIPEDQIHACLSYYVGNERNERWFKLDGK</sequence>
<proteinExistence type="predicted"/>
<dbReference type="EMBL" id="KZ825009">
    <property type="protein sequence ID" value="RAH64600.1"/>
    <property type="molecule type" value="Genomic_DNA"/>
</dbReference>
<keyword evidence="2" id="KW-1185">Reference proteome</keyword>
<evidence type="ECO:0000313" key="2">
    <source>
        <dbReference type="Proteomes" id="UP000249661"/>
    </source>
</evidence>
<dbReference type="Proteomes" id="UP000249661">
    <property type="component" value="Unassembled WGS sequence"/>
</dbReference>
<name>A0ACD1GTA8_9EURO</name>
<evidence type="ECO:0000313" key="1">
    <source>
        <dbReference type="EMBL" id="RAH64600.1"/>
    </source>
</evidence>
<organism evidence="1 2">
    <name type="scientific">Aspergillus aculeatinus CBS 121060</name>
    <dbReference type="NCBI Taxonomy" id="1448322"/>
    <lineage>
        <taxon>Eukaryota</taxon>
        <taxon>Fungi</taxon>
        <taxon>Dikarya</taxon>
        <taxon>Ascomycota</taxon>
        <taxon>Pezizomycotina</taxon>
        <taxon>Eurotiomycetes</taxon>
        <taxon>Eurotiomycetidae</taxon>
        <taxon>Eurotiales</taxon>
        <taxon>Aspergillaceae</taxon>
        <taxon>Aspergillus</taxon>
        <taxon>Aspergillus subgen. Circumdati</taxon>
    </lineage>
</organism>